<dbReference type="Proteomes" id="UP000199199">
    <property type="component" value="Unassembled WGS sequence"/>
</dbReference>
<organism evidence="1 2">
    <name type="scientific">Halostagnicola kamekurae</name>
    <dbReference type="NCBI Taxonomy" id="619731"/>
    <lineage>
        <taxon>Archaea</taxon>
        <taxon>Methanobacteriati</taxon>
        <taxon>Methanobacteriota</taxon>
        <taxon>Stenosarchaea group</taxon>
        <taxon>Halobacteria</taxon>
        <taxon>Halobacteriales</taxon>
        <taxon>Natrialbaceae</taxon>
        <taxon>Halostagnicola</taxon>
    </lineage>
</organism>
<name>A0A1I6S2I6_9EURY</name>
<proteinExistence type="predicted"/>
<dbReference type="AlphaFoldDB" id="A0A1I6S2I6"/>
<protein>
    <submittedName>
        <fullName evidence="1">Uncharacterized protein</fullName>
    </submittedName>
</protein>
<keyword evidence="2" id="KW-1185">Reference proteome</keyword>
<evidence type="ECO:0000313" key="2">
    <source>
        <dbReference type="Proteomes" id="UP000199199"/>
    </source>
</evidence>
<accession>A0A1I6S2I6</accession>
<evidence type="ECO:0000313" key="1">
    <source>
        <dbReference type="EMBL" id="SFS71171.1"/>
    </source>
</evidence>
<dbReference type="OrthoDB" id="182160at2157"/>
<reference evidence="2" key="1">
    <citation type="submission" date="2016-10" db="EMBL/GenBank/DDBJ databases">
        <authorList>
            <person name="Varghese N."/>
            <person name="Submissions S."/>
        </authorList>
    </citation>
    <scope>NUCLEOTIDE SEQUENCE [LARGE SCALE GENOMIC DNA]</scope>
    <source>
        <strain evidence="2">DSM 22427</strain>
    </source>
</reference>
<sequence>MATKPPLECPICHAQIRHGHKLEHHLVDNHRKRQLAKFVATETVAMENNEISE</sequence>
<dbReference type="RefSeq" id="WP_175507166.1">
    <property type="nucleotide sequence ID" value="NZ_FOZS01000002.1"/>
</dbReference>
<gene>
    <name evidence="1" type="ORF">SAMN04488556_2387</name>
</gene>
<dbReference type="EMBL" id="FOZS01000002">
    <property type="protein sequence ID" value="SFS71171.1"/>
    <property type="molecule type" value="Genomic_DNA"/>
</dbReference>